<evidence type="ECO:0000256" key="1">
    <source>
        <dbReference type="SAM" id="Phobius"/>
    </source>
</evidence>
<keyword evidence="1" id="KW-0472">Membrane</keyword>
<feature type="non-terminal residue" evidence="3">
    <location>
        <position position="1"/>
    </location>
</feature>
<dbReference type="EMBL" id="OC871216">
    <property type="protein sequence ID" value="CAD7635348.1"/>
    <property type="molecule type" value="Genomic_DNA"/>
</dbReference>
<dbReference type="Gene3D" id="3.40.50.150">
    <property type="entry name" value="Vaccinia Virus protein VP39"/>
    <property type="match status" value="1"/>
</dbReference>
<dbReference type="InterPro" id="IPR029063">
    <property type="entry name" value="SAM-dependent_MTases_sf"/>
</dbReference>
<accession>A0A7R9L7R9</accession>
<reference evidence="3" key="1">
    <citation type="submission" date="2020-11" db="EMBL/GenBank/DDBJ databases">
        <authorList>
            <person name="Tran Van P."/>
        </authorList>
    </citation>
    <scope>NUCLEOTIDE SEQUENCE</scope>
</reference>
<dbReference type="SUPFAM" id="SSF53335">
    <property type="entry name" value="S-adenosyl-L-methionine-dependent methyltransferases"/>
    <property type="match status" value="1"/>
</dbReference>
<dbReference type="AlphaFoldDB" id="A0A7R9L7R9"/>
<dbReference type="InterPro" id="IPR002877">
    <property type="entry name" value="RNA_MeTrfase_FtsJ_dom"/>
</dbReference>
<evidence type="ECO:0000313" key="4">
    <source>
        <dbReference type="Proteomes" id="UP000759131"/>
    </source>
</evidence>
<dbReference type="Proteomes" id="UP000759131">
    <property type="component" value="Unassembled WGS sequence"/>
</dbReference>
<feature type="transmembrane region" description="Helical" evidence="1">
    <location>
        <begin position="78"/>
        <end position="100"/>
    </location>
</feature>
<feature type="transmembrane region" description="Helical" evidence="1">
    <location>
        <begin position="144"/>
        <end position="166"/>
    </location>
</feature>
<feature type="transmembrane region" description="Helical" evidence="1">
    <location>
        <begin position="195"/>
        <end position="212"/>
    </location>
</feature>
<dbReference type="GO" id="GO:0008168">
    <property type="term" value="F:methyltransferase activity"/>
    <property type="evidence" value="ECO:0007669"/>
    <property type="project" value="InterPro"/>
</dbReference>
<dbReference type="PANTHER" id="PTHR11161:SF0">
    <property type="entry name" value="O-ACYLTRANSFERASE LIKE PROTEIN"/>
    <property type="match status" value="1"/>
</dbReference>
<feature type="transmembrane region" description="Helical" evidence="1">
    <location>
        <begin position="271"/>
        <end position="287"/>
    </location>
</feature>
<proteinExistence type="predicted"/>
<feature type="transmembrane region" description="Helical" evidence="1">
    <location>
        <begin position="233"/>
        <end position="251"/>
    </location>
</feature>
<keyword evidence="1" id="KW-1133">Transmembrane helix</keyword>
<name>A0A7R9L7R9_9ACAR</name>
<dbReference type="EMBL" id="CAJPIZ010016641">
    <property type="protein sequence ID" value="CAG2115778.1"/>
    <property type="molecule type" value="Genomic_DNA"/>
</dbReference>
<dbReference type="Pfam" id="PF01728">
    <property type="entry name" value="FtsJ"/>
    <property type="match status" value="1"/>
</dbReference>
<evidence type="ECO:0000313" key="3">
    <source>
        <dbReference type="EMBL" id="CAD7635348.1"/>
    </source>
</evidence>
<feature type="domain" description="Ribosomal RNA methyltransferase FtsJ" evidence="2">
    <location>
        <begin position="422"/>
        <end position="474"/>
    </location>
</feature>
<dbReference type="OrthoDB" id="6510385at2759"/>
<feature type="transmembrane region" description="Helical" evidence="1">
    <location>
        <begin position="308"/>
        <end position="329"/>
    </location>
</feature>
<gene>
    <name evidence="3" type="ORF">OSB1V03_LOCUS15739</name>
</gene>
<protein>
    <recommendedName>
        <fullName evidence="2">Ribosomal RNA methyltransferase FtsJ domain-containing protein</fullName>
    </recommendedName>
</protein>
<evidence type="ECO:0000259" key="2">
    <source>
        <dbReference type="Pfam" id="PF01728"/>
    </source>
</evidence>
<dbReference type="GO" id="GO:0032259">
    <property type="term" value="P:methylation"/>
    <property type="evidence" value="ECO:0007669"/>
    <property type="project" value="InterPro"/>
</dbReference>
<keyword evidence="1" id="KW-0812">Transmembrane</keyword>
<keyword evidence="4" id="KW-1185">Reference proteome</keyword>
<sequence>MSSKIKGLVRESDDTVYNDFADLALFFHFITFRMDFCVPSTCTREDIQKVSTLIAKNLEFKARVLRCETANDHEVWNIYQISTISILSFISFAIIISTLITLSKNHLPVDHYLLKSSTVQSLSLIASWNDIFGSNSARNGHKPITLYGIRAIVLIWIIIVHTVVVVDFQYFREMQTIKTLAMQFPAQLFTNNKEMNIFIFIFTNPGLIYQCLPLDSMPELFDGLVKSSTGWPISIVILLVLIYGCHDWVIGELPDYTFKPFVSALYDATQKIFWSLAICWILFTITANSEHEKQTIVEKFFCHKFFKFMGRLTLVAYLMHPIVQSMLLSSQQQHLYSSTLLMAYVIIGNIIFTYFLSFVISWILEIPLCSLLNSRIININELQLNDNLSDKCPPNDHKMGRKVKTGKQRKDRYYHLAKETGYRSRAAFKLIQLNRKFEFLQRSKVLIDLCAAPGGWLQVAQKYMPVSSVVVGVD</sequence>
<dbReference type="InterPro" id="IPR052728">
    <property type="entry name" value="O2_lipid_transport_reg"/>
</dbReference>
<organism evidence="3">
    <name type="scientific">Medioppia subpectinata</name>
    <dbReference type="NCBI Taxonomy" id="1979941"/>
    <lineage>
        <taxon>Eukaryota</taxon>
        <taxon>Metazoa</taxon>
        <taxon>Ecdysozoa</taxon>
        <taxon>Arthropoda</taxon>
        <taxon>Chelicerata</taxon>
        <taxon>Arachnida</taxon>
        <taxon>Acari</taxon>
        <taxon>Acariformes</taxon>
        <taxon>Sarcoptiformes</taxon>
        <taxon>Oribatida</taxon>
        <taxon>Brachypylina</taxon>
        <taxon>Oppioidea</taxon>
        <taxon>Oppiidae</taxon>
        <taxon>Medioppia</taxon>
    </lineage>
</organism>
<dbReference type="PANTHER" id="PTHR11161">
    <property type="entry name" value="O-ACYLTRANSFERASE"/>
    <property type="match status" value="1"/>
</dbReference>
<feature type="transmembrane region" description="Helical" evidence="1">
    <location>
        <begin position="341"/>
        <end position="364"/>
    </location>
</feature>